<protein>
    <submittedName>
        <fullName evidence="3">Uncharacterized protein</fullName>
    </submittedName>
</protein>
<accession>A0A565B8H6</accession>
<comment type="caution">
    <text evidence="3">The sequence shown here is derived from an EMBL/GenBank/DDBJ whole genome shotgun (WGS) entry which is preliminary data.</text>
</comment>
<evidence type="ECO:0000313" key="4">
    <source>
        <dbReference type="Proteomes" id="UP000489600"/>
    </source>
</evidence>
<dbReference type="SUPFAM" id="SSF53067">
    <property type="entry name" value="Actin-like ATPase domain"/>
    <property type="match status" value="1"/>
</dbReference>
<keyword evidence="2" id="KW-0067">ATP-binding</keyword>
<dbReference type="Gene3D" id="3.30.420.40">
    <property type="match status" value="1"/>
</dbReference>
<gene>
    <name evidence="3" type="ORF">ANE_LOCUS7879</name>
</gene>
<keyword evidence="4" id="KW-1185">Reference proteome</keyword>
<dbReference type="Pfam" id="PF00012">
    <property type="entry name" value="HSP70"/>
    <property type="match status" value="1"/>
</dbReference>
<dbReference type="InterPro" id="IPR013126">
    <property type="entry name" value="Hsp_70_fam"/>
</dbReference>
<dbReference type="GO" id="GO:0005524">
    <property type="term" value="F:ATP binding"/>
    <property type="evidence" value="ECO:0007669"/>
    <property type="project" value="UniProtKB-KW"/>
</dbReference>
<dbReference type="PANTHER" id="PTHR19375">
    <property type="entry name" value="HEAT SHOCK PROTEIN 70KDA"/>
    <property type="match status" value="1"/>
</dbReference>
<dbReference type="OrthoDB" id="2401965at2759"/>
<evidence type="ECO:0000256" key="2">
    <source>
        <dbReference type="ARBA" id="ARBA00022840"/>
    </source>
</evidence>
<dbReference type="EMBL" id="CABITT030000003">
    <property type="protein sequence ID" value="VVA97434.1"/>
    <property type="molecule type" value="Genomic_DNA"/>
</dbReference>
<dbReference type="InterPro" id="IPR043129">
    <property type="entry name" value="ATPase_NBD"/>
</dbReference>
<dbReference type="FunFam" id="3.30.30.30:FF:000003">
    <property type="entry name" value="Heat shock protein 9"/>
    <property type="match status" value="1"/>
</dbReference>
<sequence length="135" mass="15119">MATSARGVTSAPFSAYICLWSTVKTSLNGSYVGQNWRNFSRAFRIRKSLKLLKDARTTPSVVAFNQKGEFLVGKPAKRQAVTNPTNTIFGTKRMIGRKFDNPQTQKLMMMVPYKIVRAPNDDACVEANGRHYSPN</sequence>
<dbReference type="Proteomes" id="UP000489600">
    <property type="component" value="Unassembled WGS sequence"/>
</dbReference>
<dbReference type="GO" id="GO:0140662">
    <property type="term" value="F:ATP-dependent protein folding chaperone"/>
    <property type="evidence" value="ECO:0007669"/>
    <property type="project" value="InterPro"/>
</dbReference>
<dbReference type="AlphaFoldDB" id="A0A565B8H6"/>
<reference evidence="3" key="1">
    <citation type="submission" date="2019-07" db="EMBL/GenBank/DDBJ databases">
        <authorList>
            <person name="Dittberner H."/>
        </authorList>
    </citation>
    <scope>NUCLEOTIDE SEQUENCE [LARGE SCALE GENOMIC DNA]</scope>
</reference>
<keyword evidence="1" id="KW-0547">Nucleotide-binding</keyword>
<dbReference type="Gene3D" id="3.30.30.30">
    <property type="match status" value="1"/>
</dbReference>
<proteinExistence type="predicted"/>
<evidence type="ECO:0000313" key="3">
    <source>
        <dbReference type="EMBL" id="VVA97434.1"/>
    </source>
</evidence>
<name>A0A565B8H6_9BRAS</name>
<evidence type="ECO:0000256" key="1">
    <source>
        <dbReference type="ARBA" id="ARBA00022741"/>
    </source>
</evidence>
<organism evidence="3 4">
    <name type="scientific">Arabis nemorensis</name>
    <dbReference type="NCBI Taxonomy" id="586526"/>
    <lineage>
        <taxon>Eukaryota</taxon>
        <taxon>Viridiplantae</taxon>
        <taxon>Streptophyta</taxon>
        <taxon>Embryophyta</taxon>
        <taxon>Tracheophyta</taxon>
        <taxon>Spermatophyta</taxon>
        <taxon>Magnoliopsida</taxon>
        <taxon>eudicotyledons</taxon>
        <taxon>Gunneridae</taxon>
        <taxon>Pentapetalae</taxon>
        <taxon>rosids</taxon>
        <taxon>malvids</taxon>
        <taxon>Brassicales</taxon>
        <taxon>Brassicaceae</taxon>
        <taxon>Arabideae</taxon>
        <taxon>Arabis</taxon>
    </lineage>
</organism>